<dbReference type="InterPro" id="IPR022790">
    <property type="entry name" value="GH26_dom"/>
</dbReference>
<dbReference type="Proteomes" id="UP000005324">
    <property type="component" value="Unassembled WGS sequence"/>
</dbReference>
<name>D5RJ60_9PROT</name>
<dbReference type="PANTHER" id="PTHR40079:SF4">
    <property type="entry name" value="GH26 DOMAIN-CONTAINING PROTEIN-RELATED"/>
    <property type="match status" value="1"/>
</dbReference>
<evidence type="ECO:0000259" key="5">
    <source>
        <dbReference type="PROSITE" id="PS51764"/>
    </source>
</evidence>
<gene>
    <name evidence="6" type="ORF">HMPREF0731_1120</name>
</gene>
<sequence length="921" mass="98727">MSIPLINFDDNTTNGQRVDGVVSLVGFAQLPGSQGSVRIYANGQLLGTAAYPTQRPDVPNSGFIFDFNSDLLPEGPVTLRAQSYNAAGQLVGTAERLLVIDRMEQLGHFETPDLLAAGTVSLAGWALAEDGFRSLEVLLDGHYLGNAAWRVAARPDVAAAFPEYQESRAGFSATVSLAGQAQGYHRLTLVGVQADGTRQEITERDVFIDAGLHARGYIETPGATAASARGGGIEVTGWVVADAAPVRVEVFLDDRLAAASTSFTARPDVASAVGGYAFQRGWSAEIPDALLGVGTHDIRVVVTLANGAKVSLDQGGGGLHEVDVLAVGQQIGAHLNPQNDYAAVINAFEAQTGTDLDIVMYYVSWNAQGFTGYPNLALQARNEGTVPLITWESYGLTLAQIANGSQDSYIRGWANQIRAYGDTVLLRVDHEFNGDYYPWSGAQNGNDPAAYVAAWRHIVDVFAAEGAVNARFVWAPNYKGTPTTPEPSRHMVNYYPGDAYVDFIGVSGYNWGNDPQNGTGWTSAETIYNTFLQQVAALAPDKPVLVSEIGTAPSYGGNSAPQWIRDAFGTLDGFEQVKGVVWFNDRAYHQASGMDFRVAASPNEWGPVPLSRTEAFGQAAADWVNQPGLHVFTRALQGLEVDSRGSLVTLRGPGFEEVVSGARLRLVFADGVLRDQDGDALMDGIHYAATYRDIYAAGVDPAAHYRSFGWQEGKDPSAYFSTLGYRSANADVRQAGVNPLEHFRQNGSAEGRDPSAEFDLRMYKVYNPDVAAAGLEPLTHYLAFGAAEGRRIHAAVGDDIRGGLDLQYYLLSQPDVGFAGVDPAAHFRASGWREGRDPNAYFDTAGYLATYADVRAAGVDPLAHYMASGWREGRDPSTRFDTTAYLAANPDVAAAGVNPLQHFLTAGLFEGRSAQADGAWG</sequence>
<dbReference type="InterPro" id="IPR017853">
    <property type="entry name" value="GH"/>
</dbReference>
<dbReference type="PANTHER" id="PTHR40079">
    <property type="entry name" value="MANNAN ENDO-1,4-BETA-MANNOSIDASE E-RELATED"/>
    <property type="match status" value="1"/>
</dbReference>
<dbReference type="HOGENOM" id="CLU_316618_0_0_5"/>
<organism evidence="6 7">
    <name type="scientific">Pseudoroseomonas cervicalis ATCC 49957</name>
    <dbReference type="NCBI Taxonomy" id="525371"/>
    <lineage>
        <taxon>Bacteria</taxon>
        <taxon>Pseudomonadati</taxon>
        <taxon>Pseudomonadota</taxon>
        <taxon>Alphaproteobacteria</taxon>
        <taxon>Acetobacterales</taxon>
        <taxon>Roseomonadaceae</taxon>
        <taxon>Roseomonas</taxon>
    </lineage>
</organism>
<dbReference type="OrthoDB" id="7220105at2"/>
<feature type="active site" description="Nucleophile" evidence="4">
    <location>
        <position position="548"/>
    </location>
</feature>
<feature type="active site" description="Proton donor" evidence="4">
    <location>
        <position position="431"/>
    </location>
</feature>
<keyword evidence="7" id="KW-1185">Reference proteome</keyword>
<dbReference type="RefSeq" id="WP_007004179.1">
    <property type="nucleotide sequence ID" value="NZ_GG770778.1"/>
</dbReference>
<dbReference type="AlphaFoldDB" id="D5RJ60"/>
<protein>
    <submittedName>
        <fullName evidence="6">Endoglucanase H domain protein</fullName>
    </submittedName>
</protein>
<dbReference type="GO" id="GO:0006080">
    <property type="term" value="P:substituted mannan metabolic process"/>
    <property type="evidence" value="ECO:0007669"/>
    <property type="project" value="InterPro"/>
</dbReference>
<comment type="similarity">
    <text evidence="1 4">Belongs to the glycosyl hydrolase 26 family.</text>
</comment>
<evidence type="ECO:0000313" key="7">
    <source>
        <dbReference type="Proteomes" id="UP000005324"/>
    </source>
</evidence>
<dbReference type="PROSITE" id="PS51764">
    <property type="entry name" value="GH26"/>
    <property type="match status" value="1"/>
</dbReference>
<reference evidence="6 7" key="1">
    <citation type="submission" date="2010-04" db="EMBL/GenBank/DDBJ databases">
        <authorList>
            <person name="Qin X."/>
            <person name="Bachman B."/>
            <person name="Battles P."/>
            <person name="Bell A."/>
            <person name="Bess C."/>
            <person name="Bickham C."/>
            <person name="Chaboub L."/>
            <person name="Chen D."/>
            <person name="Coyle M."/>
            <person name="Deiros D.R."/>
            <person name="Dinh H."/>
            <person name="Forbes L."/>
            <person name="Fowler G."/>
            <person name="Francisco L."/>
            <person name="Fu Q."/>
            <person name="Gubbala S."/>
            <person name="Hale W."/>
            <person name="Han Y."/>
            <person name="Hemphill L."/>
            <person name="Highlander S.K."/>
            <person name="Hirani K."/>
            <person name="Hogues M."/>
            <person name="Jackson L."/>
            <person name="Jakkamsetti A."/>
            <person name="Javaid M."/>
            <person name="Jiang H."/>
            <person name="Korchina V."/>
            <person name="Kovar C."/>
            <person name="Lara F."/>
            <person name="Lee S."/>
            <person name="Mata R."/>
            <person name="Mathew T."/>
            <person name="Moen C."/>
            <person name="Morales K."/>
            <person name="Munidasa M."/>
            <person name="Nazareth L."/>
            <person name="Ngo R."/>
            <person name="Nguyen L."/>
            <person name="Okwuonu G."/>
            <person name="Ongeri F."/>
            <person name="Patil S."/>
            <person name="Petrosino J."/>
            <person name="Pham C."/>
            <person name="Pham P."/>
            <person name="Pu L.-L."/>
            <person name="Puazo M."/>
            <person name="Raj R."/>
            <person name="Reid J."/>
            <person name="Rouhana J."/>
            <person name="Saada N."/>
            <person name="Shang Y."/>
            <person name="Simmons D."/>
            <person name="Thornton R."/>
            <person name="Warren J."/>
            <person name="Weissenberger G."/>
            <person name="Zhang J."/>
            <person name="Zhang L."/>
            <person name="Zhou C."/>
            <person name="Zhu D."/>
            <person name="Muzny D."/>
            <person name="Worley K."/>
            <person name="Gibbs R."/>
        </authorList>
    </citation>
    <scope>NUCLEOTIDE SEQUENCE [LARGE SCALE GENOMIC DNA]</scope>
    <source>
        <strain evidence="6 7">ATCC 49957</strain>
    </source>
</reference>
<evidence type="ECO:0000313" key="6">
    <source>
        <dbReference type="EMBL" id="EFH12658.1"/>
    </source>
</evidence>
<keyword evidence="3 4" id="KW-0326">Glycosidase</keyword>
<dbReference type="Gene3D" id="3.20.20.80">
    <property type="entry name" value="Glycosidases"/>
    <property type="match status" value="1"/>
</dbReference>
<dbReference type="SUPFAM" id="SSF51445">
    <property type="entry name" value="(Trans)glycosidases"/>
    <property type="match status" value="1"/>
</dbReference>
<dbReference type="EMBL" id="ADVL01000185">
    <property type="protein sequence ID" value="EFH12658.1"/>
    <property type="molecule type" value="Genomic_DNA"/>
</dbReference>
<dbReference type="GO" id="GO:0016985">
    <property type="term" value="F:mannan endo-1,4-beta-mannosidase activity"/>
    <property type="evidence" value="ECO:0007669"/>
    <property type="project" value="InterPro"/>
</dbReference>
<accession>D5RJ60</accession>
<evidence type="ECO:0000256" key="3">
    <source>
        <dbReference type="ARBA" id="ARBA00023295"/>
    </source>
</evidence>
<comment type="caution">
    <text evidence="6">The sequence shown here is derived from an EMBL/GenBank/DDBJ whole genome shotgun (WGS) entry which is preliminary data.</text>
</comment>
<evidence type="ECO:0000256" key="1">
    <source>
        <dbReference type="ARBA" id="ARBA00007754"/>
    </source>
</evidence>
<dbReference type="Pfam" id="PF02156">
    <property type="entry name" value="Glyco_hydro_26"/>
    <property type="match status" value="1"/>
</dbReference>
<feature type="domain" description="GH26" evidence="5">
    <location>
        <begin position="305"/>
        <end position="609"/>
    </location>
</feature>
<evidence type="ECO:0000256" key="2">
    <source>
        <dbReference type="ARBA" id="ARBA00022801"/>
    </source>
</evidence>
<keyword evidence="2 4" id="KW-0378">Hydrolase</keyword>
<dbReference type="InterPro" id="IPR000805">
    <property type="entry name" value="Glyco_hydro_26"/>
</dbReference>
<evidence type="ECO:0000256" key="4">
    <source>
        <dbReference type="PROSITE-ProRule" id="PRU01100"/>
    </source>
</evidence>
<proteinExistence type="inferred from homology"/>